<evidence type="ECO:0000256" key="1">
    <source>
        <dbReference type="SAM" id="MobiDB-lite"/>
    </source>
</evidence>
<dbReference type="Proteomes" id="UP001604277">
    <property type="component" value="Unassembled WGS sequence"/>
</dbReference>
<evidence type="ECO:0000313" key="2">
    <source>
        <dbReference type="EMBL" id="KAL2520755.1"/>
    </source>
</evidence>
<dbReference type="EMBL" id="JBFOLJ010000007">
    <property type="protein sequence ID" value="KAL2520755.1"/>
    <property type="molecule type" value="Genomic_DNA"/>
</dbReference>
<gene>
    <name evidence="2" type="ORF">Fot_24678</name>
</gene>
<feature type="compositionally biased region" description="Basic and acidic residues" evidence="1">
    <location>
        <begin position="57"/>
        <end position="89"/>
    </location>
</feature>
<evidence type="ECO:0000313" key="3">
    <source>
        <dbReference type="Proteomes" id="UP001604277"/>
    </source>
</evidence>
<name>A0ABD1U6W6_9LAMI</name>
<feature type="region of interest" description="Disordered" evidence="1">
    <location>
        <begin position="43"/>
        <end position="110"/>
    </location>
</feature>
<organism evidence="2 3">
    <name type="scientific">Forsythia ovata</name>
    <dbReference type="NCBI Taxonomy" id="205694"/>
    <lineage>
        <taxon>Eukaryota</taxon>
        <taxon>Viridiplantae</taxon>
        <taxon>Streptophyta</taxon>
        <taxon>Embryophyta</taxon>
        <taxon>Tracheophyta</taxon>
        <taxon>Spermatophyta</taxon>
        <taxon>Magnoliopsida</taxon>
        <taxon>eudicotyledons</taxon>
        <taxon>Gunneridae</taxon>
        <taxon>Pentapetalae</taxon>
        <taxon>asterids</taxon>
        <taxon>lamiids</taxon>
        <taxon>Lamiales</taxon>
        <taxon>Oleaceae</taxon>
        <taxon>Forsythieae</taxon>
        <taxon>Forsythia</taxon>
    </lineage>
</organism>
<accession>A0ABD1U6W6</accession>
<protein>
    <submittedName>
        <fullName evidence="2">Uncharacterized protein</fullName>
    </submittedName>
</protein>
<feature type="compositionally biased region" description="Basic and acidic residues" evidence="1">
    <location>
        <begin position="97"/>
        <end position="110"/>
    </location>
</feature>
<sequence>MSQAQHIQTIETAPTTAHRLTNKTKLNDTLIFLLSSSLAEPLEMKRSRAKPRMRSTGKAERNWHGDEKKKRETEKTRREKWKEKKEIGGKKSGNKRGLSEWVKENGLREK</sequence>
<proteinExistence type="predicted"/>
<reference evidence="3" key="1">
    <citation type="submission" date="2024-07" db="EMBL/GenBank/DDBJ databases">
        <title>Two chromosome-level genome assemblies of Korean endemic species Abeliophyllum distichum and Forsythia ovata (Oleaceae).</title>
        <authorList>
            <person name="Jang H."/>
        </authorList>
    </citation>
    <scope>NUCLEOTIDE SEQUENCE [LARGE SCALE GENOMIC DNA]</scope>
</reference>
<comment type="caution">
    <text evidence="2">The sequence shown here is derived from an EMBL/GenBank/DDBJ whole genome shotgun (WGS) entry which is preliminary data.</text>
</comment>
<dbReference type="AlphaFoldDB" id="A0ABD1U6W6"/>
<keyword evidence="3" id="KW-1185">Reference proteome</keyword>